<comment type="subcellular location">
    <subcellularLocation>
        <location evidence="1">Nucleus</location>
    </subcellularLocation>
</comment>
<feature type="compositionally biased region" description="Low complexity" evidence="4">
    <location>
        <begin position="78"/>
        <end position="91"/>
    </location>
</feature>
<accession>A0AAE1JSK6</accession>
<keyword evidence="6" id="KW-1185">Reference proteome</keyword>
<dbReference type="Proteomes" id="UP001293593">
    <property type="component" value="Unassembled WGS sequence"/>
</dbReference>
<evidence type="ECO:0000313" key="6">
    <source>
        <dbReference type="Proteomes" id="UP001293593"/>
    </source>
</evidence>
<feature type="region of interest" description="Disordered" evidence="4">
    <location>
        <begin position="1"/>
        <end position="133"/>
    </location>
</feature>
<proteinExistence type="inferred from homology"/>
<dbReference type="AlphaFoldDB" id="A0AAE1JSK6"/>
<protein>
    <submittedName>
        <fullName evidence="5">Uncharacterized protein</fullName>
    </submittedName>
</protein>
<evidence type="ECO:0000256" key="4">
    <source>
        <dbReference type="SAM" id="MobiDB-lite"/>
    </source>
</evidence>
<dbReference type="Pfam" id="PF15699">
    <property type="entry name" value="NPR1_interact"/>
    <property type="match status" value="1"/>
</dbReference>
<feature type="compositionally biased region" description="Basic and acidic residues" evidence="4">
    <location>
        <begin position="123"/>
        <end position="133"/>
    </location>
</feature>
<dbReference type="PANTHER" id="PTHR33669">
    <property type="entry name" value="PROTEIN NEGATIVE REGULATOR OF RESISTANCE"/>
    <property type="match status" value="1"/>
</dbReference>
<gene>
    <name evidence="5" type="ORF">QN277_021790</name>
</gene>
<comment type="similarity">
    <text evidence="2">Belongs to the NPR1-interactor family.</text>
</comment>
<dbReference type="GO" id="GO:0010112">
    <property type="term" value="P:regulation of systemic acquired resistance"/>
    <property type="evidence" value="ECO:0007669"/>
    <property type="project" value="InterPro"/>
</dbReference>
<evidence type="ECO:0000256" key="1">
    <source>
        <dbReference type="ARBA" id="ARBA00004123"/>
    </source>
</evidence>
<dbReference type="InterPro" id="IPR031425">
    <property type="entry name" value="NPR1/NH1-interacting"/>
</dbReference>
<dbReference type="EMBL" id="JAWXYG010000005">
    <property type="protein sequence ID" value="KAK4273374.1"/>
    <property type="molecule type" value="Genomic_DNA"/>
</dbReference>
<evidence type="ECO:0000256" key="3">
    <source>
        <dbReference type="ARBA" id="ARBA00023242"/>
    </source>
</evidence>
<keyword evidence="3" id="KW-0539">Nucleus</keyword>
<reference evidence="5" key="1">
    <citation type="submission" date="2023-10" db="EMBL/GenBank/DDBJ databases">
        <title>Chromosome-level genome of the transformable northern wattle, Acacia crassicarpa.</title>
        <authorList>
            <person name="Massaro I."/>
            <person name="Sinha N.R."/>
            <person name="Poethig S."/>
            <person name="Leichty A.R."/>
        </authorList>
    </citation>
    <scope>NUCLEOTIDE SEQUENCE</scope>
    <source>
        <strain evidence="5">Acra3RX</strain>
        <tissue evidence="5">Leaf</tissue>
    </source>
</reference>
<sequence length="133" mass="15411">MEGERRKRKLENNEEESEEEKLEKFYELIRSTKDVRDRLAHNKDKEEKDKGVWRPKFQPEDFIDDYYQQGLIRSPQDSSSNPSVRPSPSTPAKHDDVVQVADKQPPQATAPAPPPQTEDDEKANDHLDLNLSL</sequence>
<evidence type="ECO:0000256" key="2">
    <source>
        <dbReference type="ARBA" id="ARBA00009937"/>
    </source>
</evidence>
<organism evidence="5 6">
    <name type="scientific">Acacia crassicarpa</name>
    <name type="common">northern wattle</name>
    <dbReference type="NCBI Taxonomy" id="499986"/>
    <lineage>
        <taxon>Eukaryota</taxon>
        <taxon>Viridiplantae</taxon>
        <taxon>Streptophyta</taxon>
        <taxon>Embryophyta</taxon>
        <taxon>Tracheophyta</taxon>
        <taxon>Spermatophyta</taxon>
        <taxon>Magnoliopsida</taxon>
        <taxon>eudicotyledons</taxon>
        <taxon>Gunneridae</taxon>
        <taxon>Pentapetalae</taxon>
        <taxon>rosids</taxon>
        <taxon>fabids</taxon>
        <taxon>Fabales</taxon>
        <taxon>Fabaceae</taxon>
        <taxon>Caesalpinioideae</taxon>
        <taxon>mimosoid clade</taxon>
        <taxon>Acacieae</taxon>
        <taxon>Acacia</taxon>
    </lineage>
</organism>
<evidence type="ECO:0000313" key="5">
    <source>
        <dbReference type="EMBL" id="KAK4273374.1"/>
    </source>
</evidence>
<name>A0AAE1JSK6_9FABA</name>
<dbReference type="PANTHER" id="PTHR33669:SF26">
    <property type="entry name" value="PROTEIN NIM1-INTERACTING 3"/>
    <property type="match status" value="1"/>
</dbReference>
<feature type="compositionally biased region" description="Basic and acidic residues" evidence="4">
    <location>
        <begin position="21"/>
        <end position="52"/>
    </location>
</feature>
<dbReference type="GO" id="GO:0005634">
    <property type="term" value="C:nucleus"/>
    <property type="evidence" value="ECO:0007669"/>
    <property type="project" value="UniProtKB-SubCell"/>
</dbReference>
<comment type="caution">
    <text evidence="5">The sequence shown here is derived from an EMBL/GenBank/DDBJ whole genome shotgun (WGS) entry which is preliminary data.</text>
</comment>